<organism evidence="1 2">
    <name type="scientific">Ancylostoma caninum</name>
    <name type="common">Dog hookworm</name>
    <dbReference type="NCBI Taxonomy" id="29170"/>
    <lineage>
        <taxon>Eukaryota</taxon>
        <taxon>Metazoa</taxon>
        <taxon>Ecdysozoa</taxon>
        <taxon>Nematoda</taxon>
        <taxon>Chromadorea</taxon>
        <taxon>Rhabditida</taxon>
        <taxon>Rhabditina</taxon>
        <taxon>Rhabditomorpha</taxon>
        <taxon>Strongyloidea</taxon>
        <taxon>Ancylostomatidae</taxon>
        <taxon>Ancylostomatinae</taxon>
        <taxon>Ancylostoma</taxon>
    </lineage>
</organism>
<proteinExistence type="predicted"/>
<reference evidence="1 2" key="1">
    <citation type="submission" date="2014-10" db="EMBL/GenBank/DDBJ databases">
        <title>Draft genome of the hookworm Ancylostoma caninum.</title>
        <authorList>
            <person name="Mitreva M."/>
        </authorList>
    </citation>
    <scope>NUCLEOTIDE SEQUENCE [LARGE SCALE GENOMIC DNA]</scope>
    <source>
        <strain evidence="1 2">Baltimore</strain>
    </source>
</reference>
<accession>A0A368F2Z3</accession>
<dbReference type="Proteomes" id="UP000252519">
    <property type="component" value="Unassembled WGS sequence"/>
</dbReference>
<keyword evidence="2" id="KW-1185">Reference proteome</keyword>
<protein>
    <submittedName>
        <fullName evidence="1">Uncharacterized protein</fullName>
    </submittedName>
</protein>
<name>A0A368F2Z3_ANCCA</name>
<comment type="caution">
    <text evidence="1">The sequence shown here is derived from an EMBL/GenBank/DDBJ whole genome shotgun (WGS) entry which is preliminary data.</text>
</comment>
<evidence type="ECO:0000313" key="2">
    <source>
        <dbReference type="Proteomes" id="UP000252519"/>
    </source>
</evidence>
<gene>
    <name evidence="1" type="ORF">ANCCAN_27841</name>
</gene>
<evidence type="ECO:0000313" key="1">
    <source>
        <dbReference type="EMBL" id="RCN26432.1"/>
    </source>
</evidence>
<sequence>MTGAKMRRDLLSLVKRNKLDVLLVVPQGQCSLEEKVVRKALNIWRTVPDRSITIPCPSSELSAIVIHKMLLTSAITGGHGSSSLDASWDSALSSVCRSLYLITRDQLDGKLLTLF</sequence>
<dbReference type="AlphaFoldDB" id="A0A368F2Z3"/>
<dbReference type="EMBL" id="JOJR01007330">
    <property type="protein sequence ID" value="RCN26432.1"/>
    <property type="molecule type" value="Genomic_DNA"/>
</dbReference>